<proteinExistence type="predicted"/>
<evidence type="ECO:0000313" key="2">
    <source>
        <dbReference type="EMBL" id="MDR4950620.1"/>
    </source>
</evidence>
<name>A0ABU1DZ25_9FLAO</name>
<gene>
    <name evidence="2" type="ORF">REB14_00320</name>
</gene>
<feature type="transmembrane region" description="Helical" evidence="1">
    <location>
        <begin position="411"/>
        <end position="431"/>
    </location>
</feature>
<keyword evidence="1" id="KW-1133">Transmembrane helix</keyword>
<evidence type="ECO:0008006" key="4">
    <source>
        <dbReference type="Google" id="ProtNLM"/>
    </source>
</evidence>
<keyword evidence="1" id="KW-0472">Membrane</keyword>
<protein>
    <recommendedName>
        <fullName evidence="4">ABC transporter permease</fullName>
    </recommendedName>
</protein>
<feature type="transmembrane region" description="Helical" evidence="1">
    <location>
        <begin position="492"/>
        <end position="514"/>
    </location>
</feature>
<organism evidence="2 3">
    <name type="scientific">Chryseobacterium metallicongregator</name>
    <dbReference type="NCBI Taxonomy" id="3073042"/>
    <lineage>
        <taxon>Bacteria</taxon>
        <taxon>Pseudomonadati</taxon>
        <taxon>Bacteroidota</taxon>
        <taxon>Flavobacteriia</taxon>
        <taxon>Flavobacteriales</taxon>
        <taxon>Weeksellaceae</taxon>
        <taxon>Chryseobacterium group</taxon>
        <taxon>Chryseobacterium</taxon>
    </lineage>
</organism>
<keyword evidence="1" id="KW-0812">Transmembrane</keyword>
<evidence type="ECO:0000313" key="3">
    <source>
        <dbReference type="Proteomes" id="UP001260959"/>
    </source>
</evidence>
<feature type="transmembrane region" description="Helical" evidence="1">
    <location>
        <begin position="178"/>
        <end position="196"/>
    </location>
</feature>
<reference evidence="2 3" key="1">
    <citation type="submission" date="2023-08" db="EMBL/GenBank/DDBJ databases">
        <authorList>
            <person name="Maltman C."/>
        </authorList>
    </citation>
    <scope>NUCLEOTIDE SEQUENCE [LARGE SCALE GENOMIC DNA]</scope>
    <source>
        <strain evidence="2 3">ES2</strain>
    </source>
</reference>
<feature type="transmembrane region" description="Helical" evidence="1">
    <location>
        <begin position="265"/>
        <end position="285"/>
    </location>
</feature>
<feature type="transmembrane region" description="Helical" evidence="1">
    <location>
        <begin position="147"/>
        <end position="172"/>
    </location>
</feature>
<feature type="transmembrane region" description="Helical" evidence="1">
    <location>
        <begin position="115"/>
        <end position="135"/>
    </location>
</feature>
<feature type="transmembrane region" description="Helical" evidence="1">
    <location>
        <begin position="344"/>
        <end position="375"/>
    </location>
</feature>
<feature type="transmembrane region" description="Helical" evidence="1">
    <location>
        <begin position="20"/>
        <end position="38"/>
    </location>
</feature>
<dbReference type="EMBL" id="JAVIXS010000001">
    <property type="protein sequence ID" value="MDR4950620.1"/>
    <property type="molecule type" value="Genomic_DNA"/>
</dbReference>
<feature type="transmembrane region" description="Helical" evidence="1">
    <location>
        <begin position="58"/>
        <end position="80"/>
    </location>
</feature>
<dbReference type="Proteomes" id="UP001260959">
    <property type="component" value="Unassembled WGS sequence"/>
</dbReference>
<feature type="transmembrane region" description="Helical" evidence="1">
    <location>
        <begin position="437"/>
        <end position="459"/>
    </location>
</feature>
<keyword evidence="3" id="KW-1185">Reference proteome</keyword>
<dbReference type="RefSeq" id="WP_309521198.1">
    <property type="nucleotide sequence ID" value="NZ_JAVIXS010000001.1"/>
</dbReference>
<evidence type="ECO:0000256" key="1">
    <source>
        <dbReference type="SAM" id="Phobius"/>
    </source>
</evidence>
<sequence>MRKLFNTLKGDYLQRSRSYAFLITIAIAVYVAHAFVPPPEANYSTLNLSGYKGVYNSAWAGHISALMATLLLSLCGFYLVNGAIKKDIDTEVGLIIAATPITNFGYLFVKFLGNIMILFTISCITLLVGIIMFFIQNSGYPFQIGHFLSPYLFMVVPAVILVSGLAIAAEVFLSQRTILQNVIYFFMFTFMITGMMRKANSLGAYAGDTLGLGIITNSIKDQVNKQFNEDITEVSVGYIMQQDKNFKTFEWNGPSWNINYVAGRLVWIGLICLLVYISSFFFHRFDFKQTVKLSLLLKTPEEKTASIPYSSFQRSALPEIIPAYGIIPFIKIELLLMIRKDAKWLWIINIVLWIATLFSPLLVAYSFLLPALFFLQVNRISDLATKEVTNRLHYFTFASYQPLRRLLSAQILAGFTLLTILALPVIIRLLLNFNNFLLILQALNGIVFIVALSVCLGLLSGGKKLFEILFFLLTYIAFQMPDAHYLGKISNFSYPFLTTFLVINIILLIVIFLIRKHQIRTL</sequence>
<comment type="caution">
    <text evidence="2">The sequence shown here is derived from an EMBL/GenBank/DDBJ whole genome shotgun (WGS) entry which is preliminary data.</text>
</comment>
<accession>A0ABU1DZ25</accession>